<feature type="signal peptide" evidence="2">
    <location>
        <begin position="1"/>
        <end position="25"/>
    </location>
</feature>
<name>A0A1G9PD53_9BACT</name>
<sequence length="420" mass="48161">MIVYSSMRKSIVVCLLLCVAGHIRAQNASHTEAVVRKIADRIVSNAQYTFVSETDGKVYASTKDIPKNVEVKFASPLQEWHYSNGVLNLAMVNLGRYLHEQKYLDYAAKHVAFGFENYAFFQKRFKHDRPHHRYPFGQLWTMDELDDFGAMGASVLEVYQTVKKPEYKAYVEKAGNHILNERLRMQDGTLVRAFPHENTLWADDLYMSVPFLVRMGKETGDTKYFDDAVKQVLNFSKYLWDEEHELNWHCYYTDLERNGVAHWGRCNGWIMLAQVHLLDNLPPDHPQRQAIIDNLERQIVGVARYQNGNGVWHQVLDRPDSYEESSATAMFVYGVAAAVNRGWIHPSYATIAVEGWKGLEKLMITDDGQMKAICVGTGIRDDMPFYYNRPTSMNEKHGLGPLLDAGVEILKLERGVLAKK</sequence>
<dbReference type="EMBL" id="FNFO01000009">
    <property type="protein sequence ID" value="SDL96075.1"/>
    <property type="molecule type" value="Genomic_DNA"/>
</dbReference>
<proteinExistence type="predicted"/>
<accession>A0A1G9PD53</accession>
<dbReference type="Pfam" id="PF07470">
    <property type="entry name" value="Glyco_hydro_88"/>
    <property type="match status" value="1"/>
</dbReference>
<dbReference type="PANTHER" id="PTHR33886:SF8">
    <property type="entry name" value="UNSATURATED RHAMNOGALACTURONAN HYDROLASE (EUROFUNG)"/>
    <property type="match status" value="1"/>
</dbReference>
<keyword evidence="2" id="KW-0732">Signal</keyword>
<dbReference type="Gene3D" id="1.50.10.10">
    <property type="match status" value="1"/>
</dbReference>
<dbReference type="InterPro" id="IPR012341">
    <property type="entry name" value="6hp_glycosidase-like_sf"/>
</dbReference>
<reference evidence="3 4" key="1">
    <citation type="submission" date="2016-10" db="EMBL/GenBank/DDBJ databases">
        <authorList>
            <person name="de Groot N.N."/>
        </authorList>
    </citation>
    <scope>NUCLEOTIDE SEQUENCE [LARGE SCALE GENOMIC DNA]</scope>
    <source>
        <strain evidence="3 4">DSM 25186</strain>
    </source>
</reference>
<dbReference type="AlphaFoldDB" id="A0A1G9PD53"/>
<dbReference type="SUPFAM" id="SSF48208">
    <property type="entry name" value="Six-hairpin glycosidases"/>
    <property type="match status" value="1"/>
</dbReference>
<evidence type="ECO:0000313" key="4">
    <source>
        <dbReference type="Proteomes" id="UP000198510"/>
    </source>
</evidence>
<keyword evidence="1 3" id="KW-0378">Hydrolase</keyword>
<dbReference type="InterPro" id="IPR008928">
    <property type="entry name" value="6-hairpin_glycosidase_sf"/>
</dbReference>
<dbReference type="PANTHER" id="PTHR33886">
    <property type="entry name" value="UNSATURATED RHAMNOGALACTURONAN HYDROLASE (EUROFUNG)"/>
    <property type="match status" value="1"/>
</dbReference>
<dbReference type="GO" id="GO:0005975">
    <property type="term" value="P:carbohydrate metabolic process"/>
    <property type="evidence" value="ECO:0007669"/>
    <property type="project" value="InterPro"/>
</dbReference>
<keyword evidence="4" id="KW-1185">Reference proteome</keyword>
<organism evidence="3 4">
    <name type="scientific">Catalinimonas alkaloidigena</name>
    <dbReference type="NCBI Taxonomy" id="1075417"/>
    <lineage>
        <taxon>Bacteria</taxon>
        <taxon>Pseudomonadati</taxon>
        <taxon>Bacteroidota</taxon>
        <taxon>Cytophagia</taxon>
        <taxon>Cytophagales</taxon>
        <taxon>Catalimonadaceae</taxon>
        <taxon>Catalinimonas</taxon>
    </lineage>
</organism>
<dbReference type="InterPro" id="IPR010905">
    <property type="entry name" value="Glyco_hydro_88"/>
</dbReference>
<evidence type="ECO:0000256" key="2">
    <source>
        <dbReference type="SAM" id="SignalP"/>
    </source>
</evidence>
<feature type="chain" id="PRO_5011586434" evidence="2">
    <location>
        <begin position="26"/>
        <end position="420"/>
    </location>
</feature>
<dbReference type="GO" id="GO:0016787">
    <property type="term" value="F:hydrolase activity"/>
    <property type="evidence" value="ECO:0007669"/>
    <property type="project" value="UniProtKB-KW"/>
</dbReference>
<protein>
    <submittedName>
        <fullName evidence="3">Rhamnogalacturonyl hydrolase YesR</fullName>
    </submittedName>
</protein>
<evidence type="ECO:0000256" key="1">
    <source>
        <dbReference type="ARBA" id="ARBA00022801"/>
    </source>
</evidence>
<dbReference type="InterPro" id="IPR052043">
    <property type="entry name" value="PolySaccharide_Degr_Enz"/>
</dbReference>
<dbReference type="Proteomes" id="UP000198510">
    <property type="component" value="Unassembled WGS sequence"/>
</dbReference>
<gene>
    <name evidence="3" type="ORF">SAMN05421823_109141</name>
</gene>
<dbReference type="STRING" id="1075417.SAMN05421823_109141"/>
<evidence type="ECO:0000313" key="3">
    <source>
        <dbReference type="EMBL" id="SDL96075.1"/>
    </source>
</evidence>